<proteinExistence type="predicted"/>
<name>A0A2S5KW05_9PROT</name>
<keyword evidence="1" id="KW-0808">Transferase</keyword>
<dbReference type="OrthoDB" id="9805924at2"/>
<gene>
    <name evidence="4" type="ORF">C4K68_03420</name>
</gene>
<evidence type="ECO:0000313" key="5">
    <source>
        <dbReference type="Proteomes" id="UP000238196"/>
    </source>
</evidence>
<feature type="domain" description="N-acetyltransferase" evidence="3">
    <location>
        <begin position="23"/>
        <end position="167"/>
    </location>
</feature>
<dbReference type="InterPro" id="IPR000182">
    <property type="entry name" value="GNAT_dom"/>
</dbReference>
<evidence type="ECO:0000256" key="2">
    <source>
        <dbReference type="ARBA" id="ARBA00023315"/>
    </source>
</evidence>
<dbReference type="InterPro" id="IPR016181">
    <property type="entry name" value="Acyl_CoA_acyltransferase"/>
</dbReference>
<dbReference type="Pfam" id="PF00583">
    <property type="entry name" value="Acetyltransf_1"/>
    <property type="match status" value="1"/>
</dbReference>
<keyword evidence="2" id="KW-0012">Acyltransferase</keyword>
<evidence type="ECO:0000313" key="4">
    <source>
        <dbReference type="EMBL" id="PPC78898.1"/>
    </source>
</evidence>
<evidence type="ECO:0000256" key="1">
    <source>
        <dbReference type="ARBA" id="ARBA00022679"/>
    </source>
</evidence>
<dbReference type="PROSITE" id="PS51186">
    <property type="entry name" value="GNAT"/>
    <property type="match status" value="1"/>
</dbReference>
<dbReference type="EMBL" id="PRLP01000009">
    <property type="protein sequence ID" value="PPC78898.1"/>
    <property type="molecule type" value="Genomic_DNA"/>
</dbReference>
<dbReference type="Proteomes" id="UP000238196">
    <property type="component" value="Unassembled WGS sequence"/>
</dbReference>
<dbReference type="AlphaFoldDB" id="A0A2S5KW05"/>
<dbReference type="InterPro" id="IPR050832">
    <property type="entry name" value="Bact_Acetyltransf"/>
</dbReference>
<accession>A0A2S5KW05</accession>
<comment type="caution">
    <text evidence="4">The sequence shown here is derived from an EMBL/GenBank/DDBJ whole genome shotgun (WGS) entry which is preliminary data.</text>
</comment>
<dbReference type="Gene3D" id="3.40.630.30">
    <property type="match status" value="1"/>
</dbReference>
<organism evidence="4 5">
    <name type="scientific">Proteobacteria bacterium 228</name>
    <dbReference type="NCBI Taxonomy" id="2083153"/>
    <lineage>
        <taxon>Bacteria</taxon>
        <taxon>Pseudomonadati</taxon>
        <taxon>Pseudomonadota</taxon>
    </lineage>
</organism>
<dbReference type="CDD" id="cd04301">
    <property type="entry name" value="NAT_SF"/>
    <property type="match status" value="1"/>
</dbReference>
<dbReference type="GO" id="GO:0016747">
    <property type="term" value="F:acyltransferase activity, transferring groups other than amino-acyl groups"/>
    <property type="evidence" value="ECO:0007669"/>
    <property type="project" value="InterPro"/>
</dbReference>
<dbReference type="PANTHER" id="PTHR43877:SF2">
    <property type="entry name" value="AMINOALKYLPHOSPHONATE N-ACETYLTRANSFERASE-RELATED"/>
    <property type="match status" value="1"/>
</dbReference>
<protein>
    <submittedName>
        <fullName evidence="4">GNAT family N-acetyltransferase</fullName>
    </submittedName>
</protein>
<dbReference type="SUPFAM" id="SSF55729">
    <property type="entry name" value="Acyl-CoA N-acyltransferases (Nat)"/>
    <property type="match status" value="1"/>
</dbReference>
<sequence length="167" mass="19144">MSLHPNIAPDSAALAEEPAPADYLLRHLNAESEWRASFAVMQELRPMLHSEEDYLARLQRQRQQHYKLLAVWQHGEIIALAGYRLQENLIYGRFLYVDDLVVTGRCRGGQWGARLLQELEDIARFERCEKLVLDTGLSNALAQRFYFRQGLLTGAIRFSKVLGDTSV</sequence>
<evidence type="ECO:0000259" key="3">
    <source>
        <dbReference type="PROSITE" id="PS51186"/>
    </source>
</evidence>
<reference evidence="4 5" key="1">
    <citation type="submission" date="2018-02" db="EMBL/GenBank/DDBJ databases">
        <title>novel marine gammaproteobacteria from coastal saline agro ecosystem.</title>
        <authorList>
            <person name="Krishnan R."/>
            <person name="Ramesh Kumar N."/>
        </authorList>
    </citation>
    <scope>NUCLEOTIDE SEQUENCE [LARGE SCALE GENOMIC DNA]</scope>
    <source>
        <strain evidence="4 5">228</strain>
    </source>
</reference>
<dbReference type="PANTHER" id="PTHR43877">
    <property type="entry name" value="AMINOALKYLPHOSPHONATE N-ACETYLTRANSFERASE-RELATED-RELATED"/>
    <property type="match status" value="1"/>
</dbReference>